<dbReference type="InterPro" id="IPR010987">
    <property type="entry name" value="Glutathione-S-Trfase_C-like"/>
</dbReference>
<dbReference type="SMART" id="SM01183">
    <property type="entry name" value="EF1G"/>
    <property type="match status" value="1"/>
</dbReference>
<keyword evidence="17" id="KW-1185">Reference proteome</keyword>
<sequence>MSKKLKFSNKKSRTRSGCVTCRDRHIKCDEQQPVCNNCIKSNRVCLSGIRLNFKQYRFYDPNENNSLPQIRPQTYRIIDQSITIASLYGESEKYKNYFHLHPPEELMESDLELQGVVFSKFDPTFPLSQTGTPLESQPLAGGSSNSNNNNMSLLETSITNTNMSFLSQLPQQILPHQVNSTSHLNIPKPQQLPNAQKFSTRPSPLYEYPYLSMELGQIPQQLASISEDPQQYIDMIKKENFFWLLDLANDKGIWRTFHVRRENFHTILNSSQSNQPKYTDIDLTSFNSLNIFEIDFLNNSYRDIDLVELSSSSLSSSSLSPTATRATTTSSSSLSLSLSSSLSSSSSPTSSSSKSESQKFKELLWFLIKTDYITNHPSKVHNFTTNNPYIAQPQPVLDNEIFNLNNGKVLARYFLLYFNIKLLNINNNELILSTNLCISNLFNFINESFLEQDIKAQWNKHFEWTLRSVAPKALVKHFNLDVAFSDKDATYEKYFPLNKIPAFVGPKGLKLTEVIAICIYLINLADANSPLLGKNDAEYAQILKWLSFANTELLPKEASVFKPLNGTVPYNKKQVDEGNAALVKINAVFEERLTNYTFLVGERITLADIFAATTYVRGFDFLYGEEWRKQHPSITRWFKTILASSYLKELLDGYEFREKPLEYVPPKKEKKKDAAAPAAKKEAAPKAKAADAADEAGDEPAPSAPKPKHPLEALGKPKNPLDEWKRVYSNEETREVAIPWFWKNQYDAEDWSLWKVDYKYNDELTLTFMSNNLIGGFFNRLSASTKYMFGCLVVYGENNNNGITGAFLVRGQDYVPAFDVAPDWESYEFTKLDASKPEDKEFIENMFAWDKPVEVNGEKRVISDGKVFNYNKKSKGWFGNNKKDSVILKNLPKNHISHYDLNQLTTSSDALGKREEILILTPMSRFVPQYWQNLNKLTYDHSLISLGFIFPRNNDGDDALRDMESALKETKAQGKLNFKKITLLRQDTESLESQSEKERHAFDVQKKRRSMMALARNSLVFTTISPKTSWILWLDADIVETPQNIIQDMTAHNKPVLSANVYQRFYDEELKKDSIRPYDFNNWAESEEGLKIAEGLSDEEIIVEGYAEMATYRPLMAHHYDAKGDVNAEMALDGVGGGAVLVKADVHRDGAMFPSFPFYHLIETEGFAKMAKRLGYEVFGLPNYLVYHYNE</sequence>
<dbReference type="Gene3D" id="3.40.30.10">
    <property type="entry name" value="Glutaredoxin"/>
    <property type="match status" value="1"/>
</dbReference>
<proteinExistence type="inferred from homology"/>
<dbReference type="InterPro" id="IPR036282">
    <property type="entry name" value="Glutathione-S-Trfase_C_sf"/>
</dbReference>
<dbReference type="GO" id="GO:0006487">
    <property type="term" value="P:protein N-linked glycosylation"/>
    <property type="evidence" value="ECO:0007669"/>
    <property type="project" value="TreeGrafter"/>
</dbReference>
<dbReference type="Pfam" id="PF00043">
    <property type="entry name" value="GST_C"/>
    <property type="match status" value="1"/>
</dbReference>
<dbReference type="FunFam" id="3.40.30.10:FF:000142">
    <property type="entry name" value="Elongation factor 1 gamma"/>
    <property type="match status" value="1"/>
</dbReference>
<dbReference type="GO" id="GO:0003746">
    <property type="term" value="F:translation elongation factor activity"/>
    <property type="evidence" value="ECO:0007669"/>
    <property type="project" value="UniProtKB-UniRule"/>
</dbReference>
<evidence type="ECO:0000256" key="12">
    <source>
        <dbReference type="SAM" id="MobiDB-lite"/>
    </source>
</evidence>
<dbReference type="FunFam" id="1.20.1050.10:FF:000006">
    <property type="entry name" value="Elongation factor 1 gamma"/>
    <property type="match status" value="1"/>
</dbReference>
<keyword evidence="5 11" id="KW-0648">Protein biosynthesis</keyword>
<dbReference type="InterPro" id="IPR004046">
    <property type="entry name" value="GST_C"/>
</dbReference>
<evidence type="ECO:0000256" key="8">
    <source>
        <dbReference type="ARBA" id="ARBA00023034"/>
    </source>
</evidence>
<name>A0AAI9WYX0_9ASCO</name>
<dbReference type="GO" id="GO:0008270">
    <property type="term" value="F:zinc ion binding"/>
    <property type="evidence" value="ECO:0007669"/>
    <property type="project" value="InterPro"/>
</dbReference>
<evidence type="ECO:0000256" key="9">
    <source>
        <dbReference type="ARBA" id="ARBA00023136"/>
    </source>
</evidence>
<dbReference type="GeneID" id="73379518"/>
<evidence type="ECO:0000259" key="15">
    <source>
        <dbReference type="PROSITE" id="PS50405"/>
    </source>
</evidence>
<reference evidence="16" key="1">
    <citation type="journal article" date="2022" name="DNA Res.">
        <title>Genome analysis of five recently described species of the CUG-Ser clade uncovers Candida theae as a new hybrid lineage with pathogenic potential in the Candida parapsilosis species complex.</title>
        <authorList>
            <person name="Mixao V."/>
            <person name="Del Olmo V."/>
            <person name="Hegedusova E."/>
            <person name="Saus E."/>
            <person name="Pryszcz L."/>
            <person name="Cillingova A."/>
            <person name="Nosek J."/>
            <person name="Gabaldon T."/>
        </authorList>
    </citation>
    <scope>NUCLEOTIDE SEQUENCE</scope>
    <source>
        <strain evidence="16">CBS 10844</strain>
    </source>
</reference>
<dbReference type="PANTHER" id="PTHR43083:SF6">
    <property type="entry name" value="MANNAN POLYMERASE COMPLEXES SUBUNIT MNN9"/>
    <property type="match status" value="1"/>
</dbReference>
<evidence type="ECO:0000256" key="2">
    <source>
        <dbReference type="ARBA" id="ARBA00004815"/>
    </source>
</evidence>
<keyword evidence="7" id="KW-1133">Transmembrane helix</keyword>
<dbReference type="FunFam" id="3.90.550.10:FF:000017">
    <property type="entry name" value="Mannan polymerase II complex ANP1 subunit"/>
    <property type="match status" value="1"/>
</dbReference>
<dbReference type="CDD" id="cd03181">
    <property type="entry name" value="GST_C_EF1Bgamma_like"/>
    <property type="match status" value="1"/>
</dbReference>
<gene>
    <name evidence="16" type="ORF">KGF56_001901</name>
</gene>
<evidence type="ECO:0000256" key="10">
    <source>
        <dbReference type="ARBA" id="ARBA00037964"/>
    </source>
</evidence>
<feature type="domain" description="EF-1-gamma C-terminal" evidence="13">
    <location>
        <begin position="707"/>
        <end position="869"/>
    </location>
</feature>
<dbReference type="Pfam" id="PF03452">
    <property type="entry name" value="Anp1"/>
    <property type="match status" value="1"/>
</dbReference>
<evidence type="ECO:0000313" key="16">
    <source>
        <dbReference type="EMBL" id="KAI3405289.2"/>
    </source>
</evidence>
<evidence type="ECO:0000256" key="3">
    <source>
        <dbReference type="ARBA" id="ARBA00022692"/>
    </source>
</evidence>
<evidence type="ECO:0000256" key="7">
    <source>
        <dbReference type="ARBA" id="ARBA00022989"/>
    </source>
</evidence>
<dbReference type="Pfam" id="PF00647">
    <property type="entry name" value="EF1G"/>
    <property type="match status" value="1"/>
</dbReference>
<dbReference type="GO" id="GO:0000009">
    <property type="term" value="F:alpha-1,6-mannosyltransferase activity"/>
    <property type="evidence" value="ECO:0007669"/>
    <property type="project" value="TreeGrafter"/>
</dbReference>
<comment type="caution">
    <text evidence="16">The sequence shown here is derived from an EMBL/GenBank/DDBJ whole genome shotgun (WGS) entry which is preliminary data.</text>
</comment>
<dbReference type="SUPFAM" id="SSF52833">
    <property type="entry name" value="Thioredoxin-like"/>
    <property type="match status" value="1"/>
</dbReference>
<dbReference type="FunFam" id="3.30.70.1010:FF:000001">
    <property type="entry name" value="Elongation factor 1-gamma 1"/>
    <property type="match status" value="1"/>
</dbReference>
<dbReference type="GO" id="GO:0000032">
    <property type="term" value="P:cell wall mannoprotein biosynthetic process"/>
    <property type="evidence" value="ECO:0007669"/>
    <property type="project" value="TreeGrafter"/>
</dbReference>
<feature type="region of interest" description="Disordered" evidence="12">
    <location>
        <begin position="667"/>
        <end position="718"/>
    </location>
</feature>
<dbReference type="Proteomes" id="UP001202479">
    <property type="component" value="Unassembled WGS sequence"/>
</dbReference>
<comment type="similarity">
    <text evidence="10">Belongs to the ANP1/MMN9/VAN1 family.</text>
</comment>
<dbReference type="Gene3D" id="4.10.240.10">
    <property type="entry name" value="Zn(2)-C6 fungal-type DNA-binding domain"/>
    <property type="match status" value="1"/>
</dbReference>
<evidence type="ECO:0000256" key="4">
    <source>
        <dbReference type="ARBA" id="ARBA00022768"/>
    </source>
</evidence>
<keyword evidence="6" id="KW-0735">Signal-anchor</keyword>
<dbReference type="CDD" id="cd00067">
    <property type="entry name" value="GAL4"/>
    <property type="match status" value="1"/>
</dbReference>
<dbReference type="GO" id="GO:0005085">
    <property type="term" value="F:guanyl-nucleotide exchange factor activity"/>
    <property type="evidence" value="ECO:0007669"/>
    <property type="project" value="UniProtKB-ARBA"/>
</dbReference>
<dbReference type="PROSITE" id="PS50405">
    <property type="entry name" value="GST_CTER"/>
    <property type="match status" value="1"/>
</dbReference>
<dbReference type="InterPro" id="IPR036433">
    <property type="entry name" value="EF1B_G_C_sf"/>
</dbReference>
<evidence type="ECO:0000313" key="17">
    <source>
        <dbReference type="Proteomes" id="UP001202479"/>
    </source>
</evidence>
<evidence type="ECO:0000256" key="1">
    <source>
        <dbReference type="ARBA" id="ARBA00004323"/>
    </source>
</evidence>
<dbReference type="InterPro" id="IPR036864">
    <property type="entry name" value="Zn2-C6_fun-type_DNA-bd_sf"/>
</dbReference>
<keyword evidence="8" id="KW-0333">Golgi apparatus</keyword>
<evidence type="ECO:0000256" key="5">
    <source>
        <dbReference type="ARBA" id="ARBA00022917"/>
    </source>
</evidence>
<dbReference type="SUPFAM" id="SSF89942">
    <property type="entry name" value="eEF1-gamma domain"/>
    <property type="match status" value="1"/>
</dbReference>
<dbReference type="SFLD" id="SFLDS00019">
    <property type="entry name" value="Glutathione_Transferase_(cytos"/>
    <property type="match status" value="1"/>
</dbReference>
<comment type="subcellular location">
    <subcellularLocation>
        <location evidence="1">Golgi apparatus membrane</location>
        <topology evidence="1">Single-pass type II membrane protein</topology>
    </subcellularLocation>
</comment>
<dbReference type="Gene3D" id="3.30.70.1010">
    <property type="entry name" value="Translation elongation factor EF1B, gamma chain, conserved domain"/>
    <property type="match status" value="1"/>
</dbReference>
<comment type="pathway">
    <text evidence="2">Protein biosynthesis; polypeptide chain elongation.</text>
</comment>
<dbReference type="SMART" id="SM00066">
    <property type="entry name" value="GAL4"/>
    <property type="match status" value="1"/>
</dbReference>
<dbReference type="PANTHER" id="PTHR43083">
    <property type="entry name" value="MANNAN POLYMERASE II"/>
    <property type="match status" value="1"/>
</dbReference>
<dbReference type="InterPro" id="IPR001662">
    <property type="entry name" value="EF1B_G_C"/>
</dbReference>
<dbReference type="RefSeq" id="XP_049181034.1">
    <property type="nucleotide sequence ID" value="XM_049323073.1"/>
</dbReference>
<dbReference type="EMBL" id="JAHUZD010000044">
    <property type="protein sequence ID" value="KAI3405289.2"/>
    <property type="molecule type" value="Genomic_DNA"/>
</dbReference>
<dbReference type="InterPro" id="IPR040079">
    <property type="entry name" value="Glutathione_S-Trfase"/>
</dbReference>
<dbReference type="InterPro" id="IPR029044">
    <property type="entry name" value="Nucleotide-diphossugar_trans"/>
</dbReference>
<dbReference type="PROSITE" id="PS50040">
    <property type="entry name" value="EF1G_C"/>
    <property type="match status" value="1"/>
</dbReference>
<dbReference type="Gene3D" id="3.90.550.10">
    <property type="entry name" value="Spore Coat Polysaccharide Biosynthesis Protein SpsA, Chain A"/>
    <property type="match status" value="1"/>
</dbReference>
<dbReference type="SUPFAM" id="SSF57701">
    <property type="entry name" value="Zn2/Cys6 DNA-binding domain"/>
    <property type="match status" value="1"/>
</dbReference>
<evidence type="ECO:0000259" key="13">
    <source>
        <dbReference type="PROSITE" id="PS50040"/>
    </source>
</evidence>
<evidence type="ECO:0000259" key="14">
    <source>
        <dbReference type="PROSITE" id="PS50048"/>
    </source>
</evidence>
<evidence type="ECO:0000256" key="11">
    <source>
        <dbReference type="PROSITE-ProRule" id="PRU00519"/>
    </source>
</evidence>
<protein>
    <recommendedName>
        <fullName evidence="18">Zn(2)-C6 fungal-type domain-containing protein</fullName>
    </recommendedName>
</protein>
<dbReference type="GO" id="GO:0000981">
    <property type="term" value="F:DNA-binding transcription factor activity, RNA polymerase II-specific"/>
    <property type="evidence" value="ECO:0007669"/>
    <property type="project" value="InterPro"/>
</dbReference>
<organism evidence="16 17">
    <name type="scientific">Candida oxycetoniae</name>
    <dbReference type="NCBI Taxonomy" id="497107"/>
    <lineage>
        <taxon>Eukaryota</taxon>
        <taxon>Fungi</taxon>
        <taxon>Dikarya</taxon>
        <taxon>Ascomycota</taxon>
        <taxon>Saccharomycotina</taxon>
        <taxon>Pichiomycetes</taxon>
        <taxon>Debaryomycetaceae</taxon>
        <taxon>Candida/Lodderomyces clade</taxon>
        <taxon>Candida</taxon>
    </lineage>
</organism>
<evidence type="ECO:0000256" key="6">
    <source>
        <dbReference type="ARBA" id="ARBA00022968"/>
    </source>
</evidence>
<dbReference type="AlphaFoldDB" id="A0AAI9WYX0"/>
<feature type="domain" description="Zn(2)-C6 fungal-type" evidence="14">
    <location>
        <begin position="17"/>
        <end position="45"/>
    </location>
</feature>
<dbReference type="Pfam" id="PF00172">
    <property type="entry name" value="Zn_clus"/>
    <property type="match status" value="1"/>
</dbReference>
<dbReference type="InterPro" id="IPR001138">
    <property type="entry name" value="Zn2Cys6_DnaBD"/>
</dbReference>
<dbReference type="Pfam" id="PF02798">
    <property type="entry name" value="GST_N"/>
    <property type="match status" value="1"/>
</dbReference>
<keyword evidence="4 11" id="KW-0251">Elongation factor</keyword>
<dbReference type="PROSITE" id="PS50048">
    <property type="entry name" value="ZN2_CY6_FUNGAL_2"/>
    <property type="match status" value="1"/>
</dbReference>
<feature type="domain" description="GST C-terminal" evidence="15">
    <location>
        <begin position="535"/>
        <end position="661"/>
    </location>
</feature>
<evidence type="ECO:0008006" key="18">
    <source>
        <dbReference type="Google" id="ProtNLM"/>
    </source>
</evidence>
<dbReference type="InterPro" id="IPR052086">
    <property type="entry name" value="Mannan_Polymerase_Subunit"/>
</dbReference>
<accession>A0AAI9WYX0</accession>
<dbReference type="InterPro" id="IPR036249">
    <property type="entry name" value="Thioredoxin-like_sf"/>
</dbReference>
<keyword evidence="3" id="KW-0812">Transmembrane</keyword>
<dbReference type="GO" id="GO:0000136">
    <property type="term" value="C:mannan polymerase complex"/>
    <property type="evidence" value="ECO:0007669"/>
    <property type="project" value="TreeGrafter"/>
</dbReference>
<keyword evidence="9" id="KW-0472">Membrane</keyword>
<dbReference type="InterPro" id="IPR004045">
    <property type="entry name" value="Glutathione_S-Trfase_N"/>
</dbReference>
<dbReference type="PROSITE" id="PS00463">
    <property type="entry name" value="ZN2_CY6_FUNGAL_1"/>
    <property type="match status" value="1"/>
</dbReference>
<dbReference type="Gene3D" id="1.20.1050.10">
    <property type="match status" value="1"/>
</dbReference>
<feature type="region of interest" description="Disordered" evidence="12">
    <location>
        <begin position="129"/>
        <end position="150"/>
    </location>
</feature>
<dbReference type="SUPFAM" id="SSF47616">
    <property type="entry name" value="GST C-terminal domain-like"/>
    <property type="match status" value="1"/>
</dbReference>
<feature type="compositionally biased region" description="Basic and acidic residues" evidence="12">
    <location>
        <begin position="667"/>
        <end position="691"/>
    </location>
</feature>